<feature type="transmembrane region" description="Helical" evidence="6">
    <location>
        <begin position="258"/>
        <end position="281"/>
    </location>
</feature>
<proteinExistence type="predicted"/>
<evidence type="ECO:0000313" key="9">
    <source>
        <dbReference type="WBParaSite" id="ALUE_0000328601-mRNA-1"/>
    </source>
</evidence>
<feature type="domain" description="Amino acid transporter transmembrane" evidence="7">
    <location>
        <begin position="33"/>
        <end position="397"/>
    </location>
</feature>
<evidence type="ECO:0000256" key="6">
    <source>
        <dbReference type="SAM" id="Phobius"/>
    </source>
</evidence>
<keyword evidence="4 6" id="KW-1133">Transmembrane helix</keyword>
<evidence type="ECO:0000256" key="4">
    <source>
        <dbReference type="ARBA" id="ARBA00022989"/>
    </source>
</evidence>
<feature type="transmembrane region" description="Helical" evidence="6">
    <location>
        <begin position="181"/>
        <end position="205"/>
    </location>
</feature>
<feature type="transmembrane region" description="Helical" evidence="6">
    <location>
        <begin position="151"/>
        <end position="174"/>
    </location>
</feature>
<feature type="transmembrane region" description="Helical" evidence="6">
    <location>
        <begin position="704"/>
        <end position="721"/>
    </location>
</feature>
<dbReference type="InterPro" id="IPR013057">
    <property type="entry name" value="AA_transpt_TM"/>
</dbReference>
<accession>A0A9J2P0I4</accession>
<dbReference type="Proteomes" id="UP000036681">
    <property type="component" value="Unplaced"/>
</dbReference>
<comment type="subcellular location">
    <subcellularLocation>
        <location evidence="1">Membrane</location>
    </subcellularLocation>
</comment>
<evidence type="ECO:0000313" key="8">
    <source>
        <dbReference type="Proteomes" id="UP000036681"/>
    </source>
</evidence>
<dbReference type="WBParaSite" id="ALUE_0000328601-mRNA-1">
    <property type="protein sequence ID" value="ALUE_0000328601-mRNA-1"/>
    <property type="gene ID" value="ALUE_0000328601"/>
</dbReference>
<keyword evidence="2" id="KW-0813">Transport</keyword>
<feature type="transmembrane region" description="Helical" evidence="6">
    <location>
        <begin position="340"/>
        <end position="360"/>
    </location>
</feature>
<feature type="transmembrane region" description="Helical" evidence="6">
    <location>
        <begin position="32"/>
        <end position="56"/>
    </location>
</feature>
<protein>
    <submittedName>
        <fullName evidence="9">Amino acid transporter transmembrane domain-containing protein</fullName>
    </submittedName>
</protein>
<feature type="transmembrane region" description="Helical" evidence="6">
    <location>
        <begin position="116"/>
        <end position="139"/>
    </location>
</feature>
<feature type="transmembrane region" description="Helical" evidence="6">
    <location>
        <begin position="823"/>
        <end position="843"/>
    </location>
</feature>
<keyword evidence="5 6" id="KW-0472">Membrane</keyword>
<feature type="transmembrane region" description="Helical" evidence="6">
    <location>
        <begin position="612"/>
        <end position="631"/>
    </location>
</feature>
<feature type="transmembrane region" description="Helical" evidence="6">
    <location>
        <begin position="849"/>
        <end position="870"/>
    </location>
</feature>
<dbReference type="AlphaFoldDB" id="A0A9J2P0I4"/>
<sequence length="985" mass="108592">MTSQKIRMSLASITTAQSSTTTLTNHQNDRGLHWIVTALFLVGDLAGGGLVALPTAIMQTGIYSGLGLAVLMTAIVTYTAYILGKSWVMLQRRWPKYRDHCRKPYPEMGERAMGPFIKLIVTVCIDITQFGIAVVYVLLSAKNIHDFLGAFFETDFSFCYVVLIVGACLLPVTFLKSPQDFWVAVVIGMVTTSCAVILIVIGSALDYGICAPEMGENVKYVPTNYFLALGTLLFAYGGHAAFPTIQHDMRKPYHFTRSILLAFGIIALMYTPVCIMGYLTYGNSIQASIINSLQITGTQQAVNILITAHCILTLTIVFNPLNQDIEELFNVAHHFCWQRVAVRSGVMVAVVFTAESLPTFGPLLDLVGGSTLTLTSLVFPCFFYLYLSAAEEKTLEKGGDVLEEDPLTVIERTPKLRLATCAFVILFGLIGGAAATYSAINELATTQFTAPCYVQPFLNTVHPSDRQRHTNCCGNWQNITRTGDNSICNDYKMVDEKVRTSVVSIATVTSHATTLTNHRNERGLNWFITGLFVVGDLAGGGLVALPTALMQTDFYPGLVISVIMTFSVAYTAYVLGLGWVILQRHWPQYRYHCRKPYAEMGRRAMGPLVKKIVAVVIDVTQFGVAVVYLLLSSKNIRDFLQAFFDIDFSYCIVVLILALCLLPVTVAVILAMVTTTCAVILILIGSALEYGTCAAHKGINHKFVPTNYFLALGTMLFAYGGHSTFPTIQHDMQKPYHFTRSVILAFSIIFFLYTPVCIMGYITYGNSLRSSIINSLQITGIQQAVNIFITVHCILTLTIVFNPLNQDIEELFRIPQHFCWQRVVIRTSVLVAVVFVAESLPTFAPLLDLVGGSTVSLSSLVFPALFYLYLAVAEEKSIEKGVDACDDGPPTFMEVLRRSPKIRLFCCTFVILLGTVGGAAAIYSAIGELATTKFAMPCYVQPFVTTTSEVALEKSTNCCGRWQNISRYDDISVCSPYTDFYNQYS</sequence>
<reference evidence="9" key="1">
    <citation type="submission" date="2023-03" db="UniProtKB">
        <authorList>
            <consortium name="WormBaseParasite"/>
        </authorList>
    </citation>
    <scope>IDENTIFICATION</scope>
</reference>
<feature type="transmembrane region" description="Helical" evidence="6">
    <location>
        <begin position="784"/>
        <end position="802"/>
    </location>
</feature>
<keyword evidence="8" id="KW-1185">Reference proteome</keyword>
<evidence type="ECO:0000256" key="1">
    <source>
        <dbReference type="ARBA" id="ARBA00004370"/>
    </source>
</evidence>
<dbReference type="Pfam" id="PF01490">
    <property type="entry name" value="Aa_trans"/>
    <property type="match status" value="2"/>
</dbReference>
<feature type="transmembrane region" description="Helical" evidence="6">
    <location>
        <begin position="524"/>
        <end position="545"/>
    </location>
</feature>
<evidence type="ECO:0000256" key="3">
    <source>
        <dbReference type="ARBA" id="ARBA00022692"/>
    </source>
</evidence>
<dbReference type="FunFam" id="1.20.1740.10:FF:000052">
    <property type="entry name" value="Lysine histidine transporter-like 3"/>
    <property type="match status" value="2"/>
</dbReference>
<feature type="transmembrane region" description="Helical" evidence="6">
    <location>
        <begin position="225"/>
        <end position="246"/>
    </location>
</feature>
<keyword evidence="3 6" id="KW-0812">Transmembrane</keyword>
<name>A0A9J2P0I4_ASCLU</name>
<dbReference type="PANTHER" id="PTHR48017">
    <property type="entry name" value="OS05G0424000 PROTEIN-RELATED"/>
    <property type="match status" value="1"/>
</dbReference>
<feature type="transmembrane region" description="Helical" evidence="6">
    <location>
        <begin position="62"/>
        <end position="83"/>
    </location>
</feature>
<evidence type="ECO:0000259" key="7">
    <source>
        <dbReference type="Pfam" id="PF01490"/>
    </source>
</evidence>
<feature type="transmembrane region" description="Helical" evidence="6">
    <location>
        <begin position="366"/>
        <end position="387"/>
    </location>
</feature>
<feature type="transmembrane region" description="Helical" evidence="6">
    <location>
        <begin position="902"/>
        <end position="926"/>
    </location>
</feature>
<evidence type="ECO:0000256" key="2">
    <source>
        <dbReference type="ARBA" id="ARBA00022448"/>
    </source>
</evidence>
<evidence type="ECO:0000256" key="5">
    <source>
        <dbReference type="ARBA" id="ARBA00023136"/>
    </source>
</evidence>
<feature type="transmembrane region" description="Helical" evidence="6">
    <location>
        <begin position="742"/>
        <end position="764"/>
    </location>
</feature>
<feature type="transmembrane region" description="Helical" evidence="6">
    <location>
        <begin position="652"/>
        <end position="684"/>
    </location>
</feature>
<feature type="transmembrane region" description="Helical" evidence="6">
    <location>
        <begin position="301"/>
        <end position="319"/>
    </location>
</feature>
<organism evidence="8 9">
    <name type="scientific">Ascaris lumbricoides</name>
    <name type="common">Giant roundworm</name>
    <dbReference type="NCBI Taxonomy" id="6252"/>
    <lineage>
        <taxon>Eukaryota</taxon>
        <taxon>Metazoa</taxon>
        <taxon>Ecdysozoa</taxon>
        <taxon>Nematoda</taxon>
        <taxon>Chromadorea</taxon>
        <taxon>Rhabditida</taxon>
        <taxon>Spirurina</taxon>
        <taxon>Ascaridomorpha</taxon>
        <taxon>Ascaridoidea</taxon>
        <taxon>Ascarididae</taxon>
        <taxon>Ascaris</taxon>
    </lineage>
</organism>
<feature type="domain" description="Amino acid transporter transmembrane" evidence="7">
    <location>
        <begin position="524"/>
        <end position="880"/>
    </location>
</feature>
<dbReference type="GO" id="GO:0016020">
    <property type="term" value="C:membrane"/>
    <property type="evidence" value="ECO:0007669"/>
    <property type="project" value="UniProtKB-SubCell"/>
</dbReference>
<feature type="transmembrane region" description="Helical" evidence="6">
    <location>
        <begin position="557"/>
        <end position="582"/>
    </location>
</feature>